<feature type="compositionally biased region" description="Acidic residues" evidence="1">
    <location>
        <begin position="62"/>
        <end position="77"/>
    </location>
</feature>
<dbReference type="Proteomes" id="UP000078576">
    <property type="component" value="Unassembled WGS sequence"/>
</dbReference>
<evidence type="ECO:0000313" key="3">
    <source>
        <dbReference type="Proteomes" id="UP000078576"/>
    </source>
</evidence>
<proteinExistence type="predicted"/>
<accession>A0A194V300</accession>
<evidence type="ECO:0000313" key="2">
    <source>
        <dbReference type="EMBL" id="KUI58279.1"/>
    </source>
</evidence>
<name>A0A194V300_CYTMA</name>
<dbReference type="EMBL" id="KN714711">
    <property type="protein sequence ID" value="KUI58279.1"/>
    <property type="molecule type" value="Genomic_DNA"/>
</dbReference>
<dbReference type="AlphaFoldDB" id="A0A194V300"/>
<sequence length="173" mass="19295">MRLCNENSRKKGKKQGGESETKASSRSPDTCNVAISCESQEPRSGRGFDNTGLNSENHMGEQEDEVDYDDDDDDDDNGSGSEYNANDAGDHSLGFFDQDMTMSNGSVPRRDIWAPSAISDPTKWQIDTPAYAHENLDTRNNRPIGLVNNIQKRFILTLPSDAIQFRHFTQGLF</sequence>
<keyword evidence="3" id="KW-1185">Reference proteome</keyword>
<organism evidence="2 3">
    <name type="scientific">Cytospora mali</name>
    <name type="common">Apple Valsa canker fungus</name>
    <name type="synonym">Valsa mali</name>
    <dbReference type="NCBI Taxonomy" id="578113"/>
    <lineage>
        <taxon>Eukaryota</taxon>
        <taxon>Fungi</taxon>
        <taxon>Dikarya</taxon>
        <taxon>Ascomycota</taxon>
        <taxon>Pezizomycotina</taxon>
        <taxon>Sordariomycetes</taxon>
        <taxon>Sordariomycetidae</taxon>
        <taxon>Diaporthales</taxon>
        <taxon>Cytosporaceae</taxon>
        <taxon>Cytospora</taxon>
    </lineage>
</organism>
<feature type="region of interest" description="Disordered" evidence="1">
    <location>
        <begin position="1"/>
        <end position="96"/>
    </location>
</feature>
<evidence type="ECO:0000256" key="1">
    <source>
        <dbReference type="SAM" id="MobiDB-lite"/>
    </source>
</evidence>
<gene>
    <name evidence="2" type="ORF">VP1G_11008</name>
</gene>
<reference evidence="3" key="1">
    <citation type="submission" date="2014-12" db="EMBL/GenBank/DDBJ databases">
        <title>Genome Sequence of Valsa Canker Pathogens Uncovers a Specific Adaption of Colonization on Woody Bark.</title>
        <authorList>
            <person name="Yin Z."/>
            <person name="Liu H."/>
            <person name="Gao X."/>
            <person name="Li Z."/>
            <person name="Song N."/>
            <person name="Ke X."/>
            <person name="Dai Q."/>
            <person name="Wu Y."/>
            <person name="Sun Y."/>
            <person name="Xu J.-R."/>
            <person name="Kang Z.K."/>
            <person name="Wang L."/>
            <person name="Huang L."/>
        </authorList>
    </citation>
    <scope>NUCLEOTIDE SEQUENCE [LARGE SCALE GENOMIC DNA]</scope>
    <source>
        <strain evidence="3">SXYL134</strain>
    </source>
</reference>
<protein>
    <submittedName>
        <fullName evidence="2">Uncharacterized protein</fullName>
    </submittedName>
</protein>